<dbReference type="EMBL" id="MU275840">
    <property type="protein sequence ID" value="KAI0053496.1"/>
    <property type="molecule type" value="Genomic_DNA"/>
</dbReference>
<evidence type="ECO:0000313" key="1">
    <source>
        <dbReference type="EMBL" id="KAI0053496.1"/>
    </source>
</evidence>
<proteinExistence type="predicted"/>
<comment type="caution">
    <text evidence="1">The sequence shown here is derived from an EMBL/GenBank/DDBJ whole genome shotgun (WGS) entry which is preliminary data.</text>
</comment>
<evidence type="ECO:0000313" key="2">
    <source>
        <dbReference type="Proteomes" id="UP000814033"/>
    </source>
</evidence>
<gene>
    <name evidence="1" type="ORF">FA95DRAFT_1552561</name>
</gene>
<organism evidence="1 2">
    <name type="scientific">Auriscalpium vulgare</name>
    <dbReference type="NCBI Taxonomy" id="40419"/>
    <lineage>
        <taxon>Eukaryota</taxon>
        <taxon>Fungi</taxon>
        <taxon>Dikarya</taxon>
        <taxon>Basidiomycota</taxon>
        <taxon>Agaricomycotina</taxon>
        <taxon>Agaricomycetes</taxon>
        <taxon>Russulales</taxon>
        <taxon>Auriscalpiaceae</taxon>
        <taxon>Auriscalpium</taxon>
    </lineage>
</organism>
<keyword evidence="2" id="KW-1185">Reference proteome</keyword>
<dbReference type="Proteomes" id="UP000814033">
    <property type="component" value="Unassembled WGS sequence"/>
</dbReference>
<sequence length="245" mass="25780">MAPMRSSRKPTRATDDIWLHDKAPGQRAIRPSRPVPIHASAANGSSLSSKLSVANLHYEITQKDLTVIFGRMGTLVREPLIRFDRSGRSLGTAIITFETSAEATRAKQELNGILAKGQPMAVEYEVEIAPRRASAPASLLNRIQKAPLISRLGQAENDAKASLVAKNRKAEVARGGTGGLGRGRGSRAVPSERRSKKPKTADELNAEIDAFMADGSGAAKPSVSNGTAATSAASTAGGGEDVEMA</sequence>
<name>A0ACB8SC68_9AGAM</name>
<protein>
    <submittedName>
        <fullName evidence="1">Uncharacterized protein</fullName>
    </submittedName>
</protein>
<reference evidence="1" key="1">
    <citation type="submission" date="2021-02" db="EMBL/GenBank/DDBJ databases">
        <authorList>
            <consortium name="DOE Joint Genome Institute"/>
            <person name="Ahrendt S."/>
            <person name="Looney B.P."/>
            <person name="Miyauchi S."/>
            <person name="Morin E."/>
            <person name="Drula E."/>
            <person name="Courty P.E."/>
            <person name="Chicoki N."/>
            <person name="Fauchery L."/>
            <person name="Kohler A."/>
            <person name="Kuo A."/>
            <person name="Labutti K."/>
            <person name="Pangilinan J."/>
            <person name="Lipzen A."/>
            <person name="Riley R."/>
            <person name="Andreopoulos W."/>
            <person name="He G."/>
            <person name="Johnson J."/>
            <person name="Barry K.W."/>
            <person name="Grigoriev I.V."/>
            <person name="Nagy L."/>
            <person name="Hibbett D."/>
            <person name="Henrissat B."/>
            <person name="Matheny P.B."/>
            <person name="Labbe J."/>
            <person name="Martin F."/>
        </authorList>
    </citation>
    <scope>NUCLEOTIDE SEQUENCE</scope>
    <source>
        <strain evidence="1">FP105234-sp</strain>
    </source>
</reference>
<reference evidence="1" key="2">
    <citation type="journal article" date="2022" name="New Phytol.">
        <title>Evolutionary transition to the ectomycorrhizal habit in the genomes of a hyperdiverse lineage of mushroom-forming fungi.</title>
        <authorList>
            <person name="Looney B."/>
            <person name="Miyauchi S."/>
            <person name="Morin E."/>
            <person name="Drula E."/>
            <person name="Courty P.E."/>
            <person name="Kohler A."/>
            <person name="Kuo A."/>
            <person name="LaButti K."/>
            <person name="Pangilinan J."/>
            <person name="Lipzen A."/>
            <person name="Riley R."/>
            <person name="Andreopoulos W."/>
            <person name="He G."/>
            <person name="Johnson J."/>
            <person name="Nolan M."/>
            <person name="Tritt A."/>
            <person name="Barry K.W."/>
            <person name="Grigoriev I.V."/>
            <person name="Nagy L.G."/>
            <person name="Hibbett D."/>
            <person name="Henrissat B."/>
            <person name="Matheny P.B."/>
            <person name="Labbe J."/>
            <person name="Martin F.M."/>
        </authorList>
    </citation>
    <scope>NUCLEOTIDE SEQUENCE</scope>
    <source>
        <strain evidence="1">FP105234-sp</strain>
    </source>
</reference>
<accession>A0ACB8SC68</accession>